<feature type="disulfide bond" evidence="2">
    <location>
        <begin position="1810"/>
        <end position="1823"/>
    </location>
</feature>
<feature type="transmembrane region" description="Helical" evidence="4">
    <location>
        <begin position="138"/>
        <end position="160"/>
    </location>
</feature>
<dbReference type="Pfam" id="PF13385">
    <property type="entry name" value="Laminin_G_3"/>
    <property type="match status" value="1"/>
</dbReference>
<keyword evidence="4" id="KW-0812">Transmembrane</keyword>
<accession>A0A9W7A739</accession>
<feature type="transmembrane region" description="Helical" evidence="4">
    <location>
        <begin position="285"/>
        <end position="305"/>
    </location>
</feature>
<dbReference type="EMBL" id="BLQM01000125">
    <property type="protein sequence ID" value="GMH66854.1"/>
    <property type="molecule type" value="Genomic_DNA"/>
</dbReference>
<dbReference type="CDD" id="cd00177">
    <property type="entry name" value="START"/>
    <property type="match status" value="1"/>
</dbReference>
<feature type="transmembrane region" description="Helical" evidence="4">
    <location>
        <begin position="2176"/>
        <end position="2196"/>
    </location>
</feature>
<feature type="transmembrane region" description="Helical" evidence="4">
    <location>
        <begin position="2061"/>
        <end position="2079"/>
    </location>
</feature>
<dbReference type="InterPro" id="IPR009030">
    <property type="entry name" value="Growth_fac_rcpt_cys_sf"/>
</dbReference>
<name>A0A9W7A739_9STRA</name>
<dbReference type="PANTHER" id="PTHR11319:SF35">
    <property type="entry name" value="OUTER MEMBRANE PROTEIN PMPC-RELATED"/>
    <property type="match status" value="1"/>
</dbReference>
<dbReference type="PANTHER" id="PTHR11319">
    <property type="entry name" value="G PROTEIN-COUPLED RECEPTOR-RELATED"/>
    <property type="match status" value="1"/>
</dbReference>
<dbReference type="SMART" id="SM00181">
    <property type="entry name" value="EGF"/>
    <property type="match status" value="8"/>
</dbReference>
<gene>
    <name evidence="6" type="ORF">TL16_g04527</name>
</gene>
<sequence>MENVLGVRFPPIFERFCRFCSSFVNLSFLEIAKVDCFVPTNFYVKLVVMTIAPLVLTLSVALIGYSSYRCASNPERRNTILNDTIAVILAITYMVFNAVSTTIFETFNCTTYGDDEQLYMRLDQSVVCTSNTHIIFKYYASIFTAIYPVGTPALYFWLVFKDRAKLQDEGEKSSTSNTKLLRTSFLWDQYSPEFYWFDVFDCVRRLSQSGLLIFVFSGASSQIVVAILISGLMGLLLTHWKPYADESDNMLAIITQLSIFCTLFAALLTKVGIDKDDKYDKASFGILLIVVNCSGIAMILATGLVKPIRKVLKVLGRKHVHSAPLKGLTKKHKNLAKFYNYFDELIMSNAERAGWEDCTLKIWKDHDPWIEERNVKAVWRIHYLMDLDLGGLFGVDWVNRRAAPRQIKKIVKRFKHLETTWNGIDEDIRVSFKHTTSKSDKSDYRDDDEDSDDEDSIGAMAFQSENPLRAGAEGSLKENDGGLQLTVLSGGGSVPKGARPPEPKGANDRIDDGNTVRTPWSASVCWWWDVATWNIQIVKVSEGCGRGGRCEWSDDNHKNMCSNSISIFHRRLHNKAEISSIESRSASKCFAKLELNDFINESEDHTQTESKKLSGVSSLLHSHALASRLFLLVLMTLVVETKAGITLSGSSTGSCYVRDNCFGTGSTSGTYNANERCTFTFSDAAGFVVGRFNVESQSSCDYDSLTIGSTLYCGTSGPSDGSVTAGQQMTWLSDDTEQRTGFEICITGDPCVASTSPSDDGSDGNFYCVNGGTIGGFTGSCTCTSCNTGFGGLHCTDGPHHTWDFRNCVTGQDVADTGQDEGKIARPMNGPTCSAAGISLDGDDDYVNVETFQFGGATSFEVLVKYDSFNYFSRVFDFSNGASSDNVVMYNWGSSPGAEIGWAILQGGSQSQINSNNFDSSTWTHVVVTVSGNTMKIYKNGVLVGTTTDGHEPNVMTRSQHWLGRSAWSTQGYMDGTIAYVKMWIGVELQQSDVTNLYEAERCVASTSSSADGSDGNFYCVNGGTIGGFTGSCTCTSCDRNFGGLSCATSCPVGYGGTSCDVALTCVANTSLSDDGSDGNFYCINGGTVGGYTGSCTCTSCNTGFVGSSCETPTIITLSGESQGTCYISDDGACFGTGSADGTYNFDEACTFTFSDDAGFAVGRFDIYDHSSCSIASLTVDSTKYCGTSGPSDGSLTAGQQVTFTSNHNFGTLSPGFEICTGDPCVASTSPSDNGSDGDFYCINGGTVGGYTGSCTCTSCNTGFGGSSCELPACVASMSPSDDGSDGNFYCINGGTVGGFAGSCTCTCVDGGTGWTSCAECEEGKISSAGADRCYSCSSGKYSGTASAICFDCPAGKHINSGRTGGESSVCSNCAAGQYSGAASATCSDCTAGKYSPTGASVCTSCGAGKYSSSPGSSDEFCLDCDAGTFSEQGSASCITCSFGKYSSAASASCTSCPSGKYITDDATTASLHADDIACFDCDAGKSSTPPAPSCPIVCPIGTYAAGTPCLDCEAGKFNENVQQESCTECGTGRYSTTTGNTIESDCRNCEAGKASSEEVRTTPCPACPEGKSAPAPGLSSCPSCPAGTYSNSPDGATNCALCSVGKYTSAAQSTSCDDCNTGSFNLVEGSVTCDKCPAGQKMNNAGNDCEVCPDGKFSNPGSISCSNCDETPGYVSLAGDSGADKCEYCGPGFYADQISHTCKELASTSCLPCPPGTIPTGYSCNQCEKGKYGEFGATSCTLCDGEGQYADELGLAACKTAPARMKPTTNHQGVEDCAAGTYSVGGANECSKCRSGETSAAGAAGCSTCAVCEPGKYKILDCTTDTETQCGDCLKGQASMGGEATSCTECDSDGKYSDEDGASVCKTAPAGSKPTSNREGIENCTAGTYSVGGADECSLCGAGERSGEGAAGCSPCEQYMAFDEAKKTCVCLDTFVTKADGSCTCKAGETLVDGNCTACEDGRYKSQPGTGSCTICDTTAIRGAFDTIPGTEKTSDGYWRSSSQSDKIVECENHASCVHPNTTDLCTIGHKGPICSVCEEGYIKNATGVCKPCSSTGVSIGFYALLTVFSITTLYFILRKIFGKKKLTITNISKEMQKATADDKYWSQRLKTKAKILTSFYQIVSKLPSTLAVKYPDFYRGFTTAVSSVFNFNVIGVISVGCFLPQSIYSFYGSFLITTITPIVFSLLLLIATIFQHRKLVDPHAANQLSSSRFSLFYAFTYLIFASTSTTAFATFLCTTYGDDKTEYLIADRNIDCNSDFHKKFEILSIIMILIYPIGITALYSYELWKHREDISDAQNRDKNEKIQHINFLWRDYRPEFWWYEIYECFRRLSFTGMLVYFDPGSPAQLCFSMILAAISMLMFAYNQPFEKAEENTLAQISSVSIFLTLLAGILITLKENLDKEYNDKLSTLLVIINTLVFAMVGTSVLFKPIFKLFLKFNEKQIHDAPLKSMGPEVAYSVDLFIKYFKRLAESDAEEAGWTPLTMKDWSGKKKKIKEWLEETGAKAEWRNTNGNGPIDQARIRYVVDADVETMLGEIKSIKNTHNMTVGSFIYILDKGSDWRQIYRAIKLPWPFRQRDLVYTEHTRWDPGGDILICSRSSRELSDSTSGLSVKAGRMRAELQVGGYRLRGAGSGKTEIVCLIDMDLGGSFGIGYLHRHMAQSYLKGVVDMHRKFAEANKRDGAVSEPPPPLPFLPKVLAATNPMFMRSRNTDSSVDDSLNIEMGRMIKKVAGKSDDDEINNNM</sequence>
<dbReference type="PROSITE" id="PS50050">
    <property type="entry name" value="TNFR_NGFR_2"/>
    <property type="match status" value="1"/>
</dbReference>
<dbReference type="SUPFAM" id="SSF49899">
    <property type="entry name" value="Concanavalin A-like lectins/glucanases"/>
    <property type="match status" value="1"/>
</dbReference>
<evidence type="ECO:0000313" key="6">
    <source>
        <dbReference type="EMBL" id="GMH66854.1"/>
    </source>
</evidence>
<dbReference type="InterPro" id="IPR001368">
    <property type="entry name" value="TNFR/NGFR_Cys_rich_reg"/>
</dbReference>
<feature type="transmembrane region" description="Helical" evidence="4">
    <location>
        <begin position="42"/>
        <end position="68"/>
    </location>
</feature>
<dbReference type="InterPro" id="IPR013320">
    <property type="entry name" value="ConA-like_dom_sf"/>
</dbReference>
<dbReference type="InterPro" id="IPR002913">
    <property type="entry name" value="START_lipid-bd_dom"/>
</dbReference>
<feature type="transmembrane region" description="Helical" evidence="4">
    <location>
        <begin position="211"/>
        <end position="238"/>
    </location>
</feature>
<feature type="transmembrane region" description="Helical" evidence="4">
    <location>
        <begin position="80"/>
        <end position="99"/>
    </location>
</feature>
<comment type="caution">
    <text evidence="6">The sequence shown here is derived from an EMBL/GenBank/DDBJ whole genome shotgun (WGS) entry which is preliminary data.</text>
</comment>
<keyword evidence="1 2" id="KW-1015">Disulfide bond</keyword>
<reference evidence="7" key="1">
    <citation type="journal article" date="2023" name="Commun. Biol.">
        <title>Genome analysis of Parmales, the sister group of diatoms, reveals the evolutionary specialization of diatoms from phago-mixotrophs to photoautotrophs.</title>
        <authorList>
            <person name="Ban H."/>
            <person name="Sato S."/>
            <person name="Yoshikawa S."/>
            <person name="Yamada K."/>
            <person name="Nakamura Y."/>
            <person name="Ichinomiya M."/>
            <person name="Sato N."/>
            <person name="Blanc-Mathieu R."/>
            <person name="Endo H."/>
            <person name="Kuwata A."/>
            <person name="Ogata H."/>
        </authorList>
    </citation>
    <scope>NUCLEOTIDE SEQUENCE [LARGE SCALE GENOMIC DNA]</scope>
</reference>
<dbReference type="SUPFAM" id="SSF57184">
    <property type="entry name" value="Growth factor receptor domain"/>
    <property type="match status" value="3"/>
</dbReference>
<feature type="transmembrane region" description="Helical" evidence="4">
    <location>
        <begin position="2349"/>
        <end position="2367"/>
    </location>
</feature>
<feature type="disulfide bond" evidence="2">
    <location>
        <begin position="1813"/>
        <end position="1831"/>
    </location>
</feature>
<protein>
    <recommendedName>
        <fullName evidence="5">TNFR-Cys domain-containing protein</fullName>
    </recommendedName>
</protein>
<dbReference type="GO" id="GO:0008289">
    <property type="term" value="F:lipid binding"/>
    <property type="evidence" value="ECO:0007669"/>
    <property type="project" value="InterPro"/>
</dbReference>
<evidence type="ECO:0000259" key="5">
    <source>
        <dbReference type="PROSITE" id="PS50050"/>
    </source>
</evidence>
<feature type="transmembrane region" description="Helical" evidence="4">
    <location>
        <begin position="2217"/>
        <end position="2238"/>
    </location>
</feature>
<keyword evidence="4" id="KW-0472">Membrane</keyword>
<dbReference type="Gene3D" id="3.30.530.20">
    <property type="match status" value="1"/>
</dbReference>
<evidence type="ECO:0000256" key="4">
    <source>
        <dbReference type="SAM" id="Phobius"/>
    </source>
</evidence>
<proteinExistence type="predicted"/>
<dbReference type="SMART" id="SM01411">
    <property type="entry name" value="Ephrin_rec_like"/>
    <property type="match status" value="11"/>
</dbReference>
<keyword evidence="4" id="KW-1133">Transmembrane helix</keyword>
<organism evidence="6 7">
    <name type="scientific">Triparma laevis f. inornata</name>
    <dbReference type="NCBI Taxonomy" id="1714386"/>
    <lineage>
        <taxon>Eukaryota</taxon>
        <taxon>Sar</taxon>
        <taxon>Stramenopiles</taxon>
        <taxon>Ochrophyta</taxon>
        <taxon>Bolidophyceae</taxon>
        <taxon>Parmales</taxon>
        <taxon>Triparmaceae</taxon>
        <taxon>Triparma</taxon>
    </lineage>
</organism>
<dbReference type="SUPFAM" id="SSF55961">
    <property type="entry name" value="Bet v1-like"/>
    <property type="match status" value="1"/>
</dbReference>
<evidence type="ECO:0000256" key="3">
    <source>
        <dbReference type="SAM" id="MobiDB-lite"/>
    </source>
</evidence>
<evidence type="ECO:0000256" key="1">
    <source>
        <dbReference type="ARBA" id="ARBA00023157"/>
    </source>
</evidence>
<feature type="transmembrane region" description="Helical" evidence="4">
    <location>
        <begin position="2379"/>
        <end position="2399"/>
    </location>
</feature>
<comment type="caution">
    <text evidence="2">Lacks conserved residue(s) required for the propagation of feature annotation.</text>
</comment>
<dbReference type="Gene3D" id="2.10.50.10">
    <property type="entry name" value="Tumor Necrosis Factor Receptor, subunit A, domain 2"/>
    <property type="match status" value="3"/>
</dbReference>
<dbReference type="InterPro" id="IPR000742">
    <property type="entry name" value="EGF"/>
</dbReference>
<evidence type="ECO:0000256" key="2">
    <source>
        <dbReference type="PROSITE-ProRule" id="PRU00206"/>
    </source>
</evidence>
<feature type="transmembrane region" description="Helical" evidence="4">
    <location>
        <begin position="250"/>
        <end position="273"/>
    </location>
</feature>
<feature type="transmembrane region" description="Helical" evidence="4">
    <location>
        <begin position="2150"/>
        <end position="2170"/>
    </location>
</feature>
<feature type="transmembrane region" description="Helical" evidence="4">
    <location>
        <begin position="2268"/>
        <end position="2287"/>
    </location>
</feature>
<dbReference type="Gene3D" id="2.60.120.200">
    <property type="match status" value="1"/>
</dbReference>
<feature type="transmembrane region" description="Helical" evidence="4">
    <location>
        <begin position="2411"/>
        <end position="2432"/>
    </location>
</feature>
<feature type="region of interest" description="Disordered" evidence="3">
    <location>
        <begin position="488"/>
        <end position="513"/>
    </location>
</feature>
<dbReference type="Pfam" id="PF01852">
    <property type="entry name" value="START"/>
    <property type="match status" value="1"/>
</dbReference>
<feature type="repeat" description="TNFR-Cys" evidence="2">
    <location>
        <begin position="1777"/>
        <end position="1831"/>
    </location>
</feature>
<dbReference type="Proteomes" id="UP001162640">
    <property type="component" value="Unassembled WGS sequence"/>
</dbReference>
<feature type="domain" description="TNFR-Cys" evidence="5">
    <location>
        <begin position="1777"/>
        <end position="1831"/>
    </location>
</feature>
<feature type="compositionally biased region" description="Basic and acidic residues" evidence="3">
    <location>
        <begin position="499"/>
        <end position="513"/>
    </location>
</feature>
<evidence type="ECO:0000313" key="7">
    <source>
        <dbReference type="Proteomes" id="UP001162640"/>
    </source>
</evidence>
<dbReference type="CDD" id="cd00185">
    <property type="entry name" value="TNFRSF"/>
    <property type="match status" value="1"/>
</dbReference>
<dbReference type="InterPro" id="IPR023393">
    <property type="entry name" value="START-like_dom_sf"/>
</dbReference>